<dbReference type="EMBL" id="AANZ01000009">
    <property type="protein sequence ID" value="EAQ80447.1"/>
    <property type="molecule type" value="Genomic_DNA"/>
</dbReference>
<feature type="region of interest" description="Disordered" evidence="1">
    <location>
        <begin position="44"/>
        <end position="72"/>
    </location>
</feature>
<evidence type="ECO:0000313" key="3">
    <source>
        <dbReference type="Proteomes" id="UP000004358"/>
    </source>
</evidence>
<sequence>MSKELAVSGRLAHLPLNRQEPKELEIPTDRVETVIRTNLDGAVNDVGWNQETGAGGNVSSANVGPQRADSAK</sequence>
<dbReference type="STRING" id="314230.DSM3645_11397"/>
<evidence type="ECO:0000256" key="1">
    <source>
        <dbReference type="SAM" id="MobiDB-lite"/>
    </source>
</evidence>
<reference evidence="2 3" key="1">
    <citation type="submission" date="2006-02" db="EMBL/GenBank/DDBJ databases">
        <authorList>
            <person name="Amann R."/>
            <person name="Ferriera S."/>
            <person name="Johnson J."/>
            <person name="Kravitz S."/>
            <person name="Halpern A."/>
            <person name="Remington K."/>
            <person name="Beeson K."/>
            <person name="Tran B."/>
            <person name="Rogers Y.-H."/>
            <person name="Friedman R."/>
            <person name="Venter J.C."/>
        </authorList>
    </citation>
    <scope>NUCLEOTIDE SEQUENCE [LARGE SCALE GENOMIC DNA]</scope>
    <source>
        <strain evidence="2 3">DSM 3645</strain>
    </source>
</reference>
<gene>
    <name evidence="2" type="ORF">DSM3645_11397</name>
</gene>
<dbReference type="AlphaFoldDB" id="A3ZT21"/>
<protein>
    <submittedName>
        <fullName evidence="2">Uncharacterized protein</fullName>
    </submittedName>
</protein>
<dbReference type="Proteomes" id="UP000004358">
    <property type="component" value="Unassembled WGS sequence"/>
</dbReference>
<organism evidence="2 3">
    <name type="scientific">Blastopirellula marina DSM 3645</name>
    <dbReference type="NCBI Taxonomy" id="314230"/>
    <lineage>
        <taxon>Bacteria</taxon>
        <taxon>Pseudomonadati</taxon>
        <taxon>Planctomycetota</taxon>
        <taxon>Planctomycetia</taxon>
        <taxon>Pirellulales</taxon>
        <taxon>Pirellulaceae</taxon>
        <taxon>Blastopirellula</taxon>
    </lineage>
</organism>
<evidence type="ECO:0000313" key="2">
    <source>
        <dbReference type="EMBL" id="EAQ80447.1"/>
    </source>
</evidence>
<proteinExistence type="predicted"/>
<name>A3ZT21_9BACT</name>
<dbReference type="HOGENOM" id="CLU_2714298_0_0_0"/>
<feature type="compositionally biased region" description="Polar residues" evidence="1">
    <location>
        <begin position="47"/>
        <end position="63"/>
    </location>
</feature>
<comment type="caution">
    <text evidence="2">The sequence shown here is derived from an EMBL/GenBank/DDBJ whole genome shotgun (WGS) entry which is preliminary data.</text>
</comment>
<accession>A3ZT21</accession>